<feature type="non-terminal residue" evidence="2">
    <location>
        <position position="223"/>
    </location>
</feature>
<dbReference type="SUPFAM" id="SSF53383">
    <property type="entry name" value="PLP-dependent transferases"/>
    <property type="match status" value="1"/>
</dbReference>
<gene>
    <name evidence="2" type="ORF">S01H1_31606</name>
</gene>
<dbReference type="EMBL" id="BARS01019505">
    <property type="protein sequence ID" value="GAF91681.1"/>
    <property type="molecule type" value="Genomic_DNA"/>
</dbReference>
<accession>X0TWY1</accession>
<proteinExistence type="predicted"/>
<sequence>MSISERVQKSMAQGSWIRKMFEVGASLKQQYGEENVFDLTLGNPVMEPPAEFHRELRRLVENPLPGMHRYMQNAGYAETRVAVAAQLALETGVKFTMGAIIMTCGAAGALNVVLKTILNPGDEVVIFAPFFAEYINYIDNHGGVTRVLPTNEQFIPKLDVLETAIGVKTKAVIINSPNNPSGAVYSEDFIRQLGELLSKKETQYGTPIFLISDEAYRRIIYDG</sequence>
<dbReference type="InterPro" id="IPR015422">
    <property type="entry name" value="PyrdxlP-dep_Trfase_small"/>
</dbReference>
<dbReference type="PANTHER" id="PTHR42691">
    <property type="entry name" value="ASPARTATE AMINOTRANSFERASE YHDR-RELATED"/>
    <property type="match status" value="1"/>
</dbReference>
<dbReference type="InterPro" id="IPR015424">
    <property type="entry name" value="PyrdxlP-dep_Trfase"/>
</dbReference>
<dbReference type="GO" id="GO:0030170">
    <property type="term" value="F:pyridoxal phosphate binding"/>
    <property type="evidence" value="ECO:0007669"/>
    <property type="project" value="InterPro"/>
</dbReference>
<evidence type="ECO:0000313" key="2">
    <source>
        <dbReference type="EMBL" id="GAF91681.1"/>
    </source>
</evidence>
<dbReference type="Gene3D" id="3.40.640.10">
    <property type="entry name" value="Type I PLP-dependent aspartate aminotransferase-like (Major domain)"/>
    <property type="match status" value="1"/>
</dbReference>
<dbReference type="AlphaFoldDB" id="X0TWY1"/>
<organism evidence="2">
    <name type="scientific">marine sediment metagenome</name>
    <dbReference type="NCBI Taxonomy" id="412755"/>
    <lineage>
        <taxon>unclassified sequences</taxon>
        <taxon>metagenomes</taxon>
        <taxon>ecological metagenomes</taxon>
    </lineage>
</organism>
<dbReference type="CDD" id="cd00609">
    <property type="entry name" value="AAT_like"/>
    <property type="match status" value="1"/>
</dbReference>
<dbReference type="Pfam" id="PF00155">
    <property type="entry name" value="Aminotran_1_2"/>
    <property type="match status" value="1"/>
</dbReference>
<dbReference type="PANTHER" id="PTHR42691:SF1">
    <property type="entry name" value="ASPARTATE AMINOTRANSFERASE YHDR-RELATED"/>
    <property type="match status" value="1"/>
</dbReference>
<dbReference type="InterPro" id="IPR015421">
    <property type="entry name" value="PyrdxlP-dep_Trfase_major"/>
</dbReference>
<feature type="domain" description="Aminotransferase class I/classII large" evidence="1">
    <location>
        <begin position="36"/>
        <end position="221"/>
    </location>
</feature>
<evidence type="ECO:0000259" key="1">
    <source>
        <dbReference type="Pfam" id="PF00155"/>
    </source>
</evidence>
<comment type="caution">
    <text evidence="2">The sequence shown here is derived from an EMBL/GenBank/DDBJ whole genome shotgun (WGS) entry which is preliminary data.</text>
</comment>
<protein>
    <recommendedName>
        <fullName evidence="1">Aminotransferase class I/classII large domain-containing protein</fullName>
    </recommendedName>
</protein>
<reference evidence="2" key="1">
    <citation type="journal article" date="2014" name="Front. Microbiol.">
        <title>High frequency of phylogenetically diverse reductive dehalogenase-homologous genes in deep subseafloor sedimentary metagenomes.</title>
        <authorList>
            <person name="Kawai M."/>
            <person name="Futagami T."/>
            <person name="Toyoda A."/>
            <person name="Takaki Y."/>
            <person name="Nishi S."/>
            <person name="Hori S."/>
            <person name="Arai W."/>
            <person name="Tsubouchi T."/>
            <person name="Morono Y."/>
            <person name="Uchiyama I."/>
            <person name="Ito T."/>
            <person name="Fujiyama A."/>
            <person name="Inagaki F."/>
            <person name="Takami H."/>
        </authorList>
    </citation>
    <scope>NUCLEOTIDE SEQUENCE</scope>
    <source>
        <strain evidence="2">Expedition CK06-06</strain>
    </source>
</reference>
<name>X0TWY1_9ZZZZ</name>
<dbReference type="InterPro" id="IPR004839">
    <property type="entry name" value="Aminotransferase_I/II_large"/>
</dbReference>
<dbReference type="Gene3D" id="3.90.1150.10">
    <property type="entry name" value="Aspartate Aminotransferase, domain 1"/>
    <property type="match status" value="1"/>
</dbReference>